<dbReference type="AlphaFoldDB" id="A0A221VXW5"/>
<dbReference type="Proteomes" id="UP000204221">
    <property type="component" value="Chromosome"/>
</dbReference>
<name>A0A221VXW5_9PSEU</name>
<dbReference type="Pfam" id="PF07992">
    <property type="entry name" value="Pyr_redox_2"/>
    <property type="match status" value="1"/>
</dbReference>
<evidence type="ECO:0000313" key="7">
    <source>
        <dbReference type="Proteomes" id="UP000204221"/>
    </source>
</evidence>
<dbReference type="KEGG" id="ahg:AHOG_03400"/>
<reference evidence="6 7" key="1">
    <citation type="submission" date="2017-07" db="EMBL/GenBank/DDBJ databases">
        <title>Complete genome sequence of Actinoalloteichus hoggarensis DSM 45943, type strain of Actinoalloteichus hoggarensis.</title>
        <authorList>
            <person name="Ruckert C."/>
            <person name="Nouioui I."/>
            <person name="Willmese J."/>
            <person name="van Wezel G."/>
            <person name="Klenk H.-P."/>
            <person name="Kalinowski J."/>
            <person name="Zotchev S.B."/>
        </authorList>
    </citation>
    <scope>NUCLEOTIDE SEQUENCE [LARGE SCALE GENOMIC DNA]</scope>
    <source>
        <strain evidence="6 7">DSM 45943</strain>
    </source>
</reference>
<keyword evidence="7" id="KW-1185">Reference proteome</keyword>
<dbReference type="PRINTS" id="PR00368">
    <property type="entry name" value="FADPNR"/>
</dbReference>
<keyword evidence="5 6" id="KW-0560">Oxidoreductase</keyword>
<evidence type="ECO:0000256" key="1">
    <source>
        <dbReference type="ARBA" id="ARBA00001974"/>
    </source>
</evidence>
<dbReference type="OrthoDB" id="9784880at2"/>
<dbReference type="PANTHER" id="PTHR42913">
    <property type="entry name" value="APOPTOSIS-INDUCING FACTOR 1"/>
    <property type="match status" value="1"/>
</dbReference>
<dbReference type="InterPro" id="IPR051169">
    <property type="entry name" value="NADH-Q_oxidoreductase"/>
</dbReference>
<comment type="cofactor">
    <cofactor evidence="1">
        <name>FAD</name>
        <dbReference type="ChEBI" id="CHEBI:57692"/>
    </cofactor>
</comment>
<accession>A0A221VXW5</accession>
<evidence type="ECO:0000256" key="4">
    <source>
        <dbReference type="ARBA" id="ARBA00022827"/>
    </source>
</evidence>
<dbReference type="SUPFAM" id="SSF51905">
    <property type="entry name" value="FAD/NAD(P)-binding domain"/>
    <property type="match status" value="1"/>
</dbReference>
<evidence type="ECO:0000313" key="6">
    <source>
        <dbReference type="EMBL" id="ASO18338.1"/>
    </source>
</evidence>
<dbReference type="InterPro" id="IPR036188">
    <property type="entry name" value="FAD/NAD-bd_sf"/>
</dbReference>
<dbReference type="Gene3D" id="3.50.50.100">
    <property type="match status" value="1"/>
</dbReference>
<evidence type="ECO:0000256" key="5">
    <source>
        <dbReference type="ARBA" id="ARBA00023002"/>
    </source>
</evidence>
<protein>
    <submittedName>
        <fullName evidence="6">NADH dehydrogenase-like protein YjlD</fullName>
        <ecNumber evidence="6">1.6.99.-</ecNumber>
    </submittedName>
</protein>
<comment type="similarity">
    <text evidence="2">Belongs to the NADH dehydrogenase family.</text>
</comment>
<dbReference type="GO" id="GO:0003955">
    <property type="term" value="F:NAD(P)H dehydrogenase (quinone) activity"/>
    <property type="evidence" value="ECO:0007669"/>
    <property type="project" value="TreeGrafter"/>
</dbReference>
<dbReference type="EMBL" id="CP022521">
    <property type="protein sequence ID" value="ASO18338.1"/>
    <property type="molecule type" value="Genomic_DNA"/>
</dbReference>
<sequence length="402" mass="42596">MRHRIIVLGAGYAGVFAAGALARRLHPDDVEITAVNAEPDFVERMRLHQLAAGLDPRRHELAELFADTGVRLRLAHVTAMDAERRTVSVTDDEGTDQLGYDTLVYSLGSTVADHGVPGVDEHAFHVAEGHAARRLRRRLDELGETGEVLVVGGNLTAIEVATEIAESRPGLGITLATSGELGGWLSEKARRHLLRAFERLHITVHEHTTVDQVSATGAVAANGTVLSSDATVWAAGFSVHPIAAAGGLTVEDDGRITVDRMMRSVSHPDVYAAGDSVHAVDRNGRPLPMSCASAGFTARQATAAIIGDLTGRSITKVPLGYFGNCLSLGQKDGIFQVVDGDAQAKSWSVRGRGAARFKNAVLKGVMVTSSNPTNGLPARRHRLAADAGSARAADHRRHVGSP</sequence>
<evidence type="ECO:0000256" key="3">
    <source>
        <dbReference type="ARBA" id="ARBA00022630"/>
    </source>
</evidence>
<dbReference type="InterPro" id="IPR023753">
    <property type="entry name" value="FAD/NAD-binding_dom"/>
</dbReference>
<dbReference type="PANTHER" id="PTHR42913:SF3">
    <property type="entry name" value="64 KDA MITOCHONDRIAL NADH DEHYDROGENASE (EUROFUNG)"/>
    <property type="match status" value="1"/>
</dbReference>
<keyword evidence="4" id="KW-0274">FAD</keyword>
<proteinExistence type="inferred from homology"/>
<keyword evidence="3" id="KW-0285">Flavoprotein</keyword>
<dbReference type="PRINTS" id="PR00469">
    <property type="entry name" value="PNDRDTASEII"/>
</dbReference>
<dbReference type="EC" id="1.6.99.-" evidence="6"/>
<dbReference type="GO" id="GO:0019646">
    <property type="term" value="P:aerobic electron transport chain"/>
    <property type="evidence" value="ECO:0007669"/>
    <property type="project" value="TreeGrafter"/>
</dbReference>
<evidence type="ECO:0000256" key="2">
    <source>
        <dbReference type="ARBA" id="ARBA00005272"/>
    </source>
</evidence>
<gene>
    <name evidence="6" type="primary">yjlD</name>
    <name evidence="6" type="ORF">AHOG_03400</name>
</gene>
<dbReference type="RefSeq" id="WP_093940057.1">
    <property type="nucleotide sequence ID" value="NZ_CP022521.1"/>
</dbReference>
<organism evidence="6 7">
    <name type="scientific">Actinoalloteichus hoggarensis</name>
    <dbReference type="NCBI Taxonomy" id="1470176"/>
    <lineage>
        <taxon>Bacteria</taxon>
        <taxon>Bacillati</taxon>
        <taxon>Actinomycetota</taxon>
        <taxon>Actinomycetes</taxon>
        <taxon>Pseudonocardiales</taxon>
        <taxon>Pseudonocardiaceae</taxon>
        <taxon>Actinoalloteichus</taxon>
    </lineage>
</organism>